<keyword evidence="4" id="KW-1185">Reference proteome</keyword>
<dbReference type="InterPro" id="IPR028996">
    <property type="entry name" value="GM2-AP"/>
</dbReference>
<dbReference type="Gene3D" id="2.70.220.10">
    <property type="entry name" value="Ganglioside GM2 activator"/>
    <property type="match status" value="1"/>
</dbReference>
<evidence type="ECO:0000259" key="2">
    <source>
        <dbReference type="Pfam" id="PF02221"/>
    </source>
</evidence>
<dbReference type="PANTHER" id="PTHR17357">
    <property type="entry name" value="GM2 GANGLIOSIDE ACTIVATOR PROTEIN"/>
    <property type="match status" value="1"/>
</dbReference>
<reference evidence="3" key="1">
    <citation type="submission" date="2021-06" db="EMBL/GenBank/DDBJ databases">
        <authorList>
            <consortium name="Wellcome Sanger Institute Data Sharing"/>
        </authorList>
    </citation>
    <scope>NUCLEOTIDE SEQUENCE [LARGE SCALE GENOMIC DNA]</scope>
</reference>
<dbReference type="Pfam" id="PF02221">
    <property type="entry name" value="E1_DerP2_DerF2"/>
    <property type="match status" value="1"/>
</dbReference>
<dbReference type="GO" id="GO:0006689">
    <property type="term" value="P:ganglioside catabolic process"/>
    <property type="evidence" value="ECO:0007669"/>
    <property type="project" value="InterPro"/>
</dbReference>
<dbReference type="AlphaFoldDB" id="A0A8C4T4V8"/>
<protein>
    <recommendedName>
        <fullName evidence="2">MD-2-related lipid-recognition domain-containing protein</fullName>
    </recommendedName>
</protein>
<keyword evidence="1" id="KW-0732">Signal</keyword>
<evidence type="ECO:0000313" key="3">
    <source>
        <dbReference type="Ensembl" id="ENSECRP00000026461.1"/>
    </source>
</evidence>
<dbReference type="GO" id="GO:0005319">
    <property type="term" value="F:lipid transporter activity"/>
    <property type="evidence" value="ECO:0007669"/>
    <property type="project" value="TreeGrafter"/>
</dbReference>
<evidence type="ECO:0000313" key="4">
    <source>
        <dbReference type="Proteomes" id="UP000694620"/>
    </source>
</evidence>
<accession>A0A8C4T4V8</accession>
<organism evidence="3 4">
    <name type="scientific">Erpetoichthys calabaricus</name>
    <name type="common">Rope fish</name>
    <name type="synonym">Calamoichthys calabaricus</name>
    <dbReference type="NCBI Taxonomy" id="27687"/>
    <lineage>
        <taxon>Eukaryota</taxon>
        <taxon>Metazoa</taxon>
        <taxon>Chordata</taxon>
        <taxon>Craniata</taxon>
        <taxon>Vertebrata</taxon>
        <taxon>Euteleostomi</taxon>
        <taxon>Actinopterygii</taxon>
        <taxon>Polypteriformes</taxon>
        <taxon>Polypteridae</taxon>
        <taxon>Erpetoichthys</taxon>
    </lineage>
</organism>
<evidence type="ECO:0000256" key="1">
    <source>
        <dbReference type="ARBA" id="ARBA00022729"/>
    </source>
</evidence>
<dbReference type="GeneTree" id="ENSGT00390000003288"/>
<name>A0A8C4T4V8_ERPCA</name>
<reference evidence="3" key="2">
    <citation type="submission" date="2025-08" db="UniProtKB">
        <authorList>
            <consortium name="Ensembl"/>
        </authorList>
    </citation>
    <scope>IDENTIFICATION</scope>
</reference>
<dbReference type="SUPFAM" id="SSF63707">
    <property type="entry name" value="Ganglioside M2 (gm2) activator"/>
    <property type="match status" value="1"/>
</dbReference>
<feature type="domain" description="MD-2-related lipid-recognition" evidence="2">
    <location>
        <begin position="37"/>
        <end position="137"/>
    </location>
</feature>
<dbReference type="Ensembl" id="ENSECRT00000027014.1">
    <property type="protein sequence ID" value="ENSECRP00000026461.1"/>
    <property type="gene ID" value="ENSECRG00000017880.1"/>
</dbReference>
<sequence length="152" mass="17099">MAHSSIVQTNLYKPSCPWAMKEIRVSLDKGKFCCKIQVEVKKNVWGFWIEVPCVDHIGSCTYNNVCEWLNHNFSKKCPFGLTSCQCPVKQGEINIPETTFELPQLKLPDFLSDGTYKITIKSTSGDQHIACFTTTVTLQTESSSSGWLLGKQ</sequence>
<dbReference type="Proteomes" id="UP000694620">
    <property type="component" value="Chromosome 11"/>
</dbReference>
<dbReference type="InterPro" id="IPR036846">
    <property type="entry name" value="GM2-AP_sf"/>
</dbReference>
<dbReference type="PANTHER" id="PTHR17357:SF0">
    <property type="entry name" value="GANGLIOSIDE GM2 ACTIVATOR"/>
    <property type="match status" value="1"/>
</dbReference>
<proteinExistence type="predicted"/>
<reference evidence="3" key="3">
    <citation type="submission" date="2025-09" db="UniProtKB">
        <authorList>
            <consortium name="Ensembl"/>
        </authorList>
    </citation>
    <scope>IDENTIFICATION</scope>
</reference>
<dbReference type="GO" id="GO:0008047">
    <property type="term" value="F:enzyme activator activity"/>
    <property type="evidence" value="ECO:0007669"/>
    <property type="project" value="InterPro"/>
</dbReference>
<dbReference type="InterPro" id="IPR003172">
    <property type="entry name" value="ML_dom"/>
</dbReference>
<dbReference type="GO" id="GO:0009898">
    <property type="term" value="C:cytoplasmic side of plasma membrane"/>
    <property type="evidence" value="ECO:0007669"/>
    <property type="project" value="TreeGrafter"/>
</dbReference>